<dbReference type="Pfam" id="PF13460">
    <property type="entry name" value="NAD_binding_10"/>
    <property type="match status" value="1"/>
</dbReference>
<evidence type="ECO:0000313" key="2">
    <source>
        <dbReference type="EMBL" id="CAG7960188.1"/>
    </source>
</evidence>
<dbReference type="GO" id="GO:0005737">
    <property type="term" value="C:cytoplasm"/>
    <property type="evidence" value="ECO:0007669"/>
    <property type="project" value="TreeGrafter"/>
</dbReference>
<sequence length="333" mass="35991">MPQIFLTGATGYIGGEILHTLQQSHPEYDVTALIRDQEKANKVTAAFPKIRVVLADLDNVDIIEEESRKANVVIHAASNKHIASVKAIAKGLEGRSDGHYIQVTGASVLAGPEVDSNSYGEPSDKIFDDLDNVEDLRSIIRAYKDRRVVDNYILDLGSSGPKTAIIFPPIIFGAGKGPVNQRSIQIPSLARSALQQHAGLYLNKGLSRWGVIHVSDLASLFVKLTEHAVNATQVPIWNENGLFFAENGFESFKDIAGLIAKEAHSLGYIESPDSVKSINVEEANTVIPGGVVFLGTNGQGQALRARKLVGWQPEGVPFPKAVRETIVAEAARL</sequence>
<feature type="domain" description="NAD(P)-binding" evidence="1">
    <location>
        <begin position="8"/>
        <end position="110"/>
    </location>
</feature>
<dbReference type="SUPFAM" id="SSF51735">
    <property type="entry name" value="NAD(P)-binding Rossmann-fold domains"/>
    <property type="match status" value="1"/>
</dbReference>
<dbReference type="InterPro" id="IPR036291">
    <property type="entry name" value="NAD(P)-bd_dom_sf"/>
</dbReference>
<protein>
    <recommendedName>
        <fullName evidence="1">NAD(P)-binding domain-containing protein</fullName>
    </recommendedName>
</protein>
<proteinExistence type="predicted"/>
<dbReference type="Proteomes" id="UP001153618">
    <property type="component" value="Unassembled WGS sequence"/>
</dbReference>
<dbReference type="EMBL" id="CAJVOS010000008">
    <property type="protein sequence ID" value="CAG7960188.1"/>
    <property type="molecule type" value="Genomic_DNA"/>
</dbReference>
<evidence type="ECO:0000313" key="3">
    <source>
        <dbReference type="Proteomes" id="UP001153618"/>
    </source>
</evidence>
<evidence type="ECO:0000259" key="1">
    <source>
        <dbReference type="Pfam" id="PF13460"/>
    </source>
</evidence>
<dbReference type="PANTHER" id="PTHR48079:SF8">
    <property type="entry name" value="NAD(P)-BINDING DOMAIN-CONTAINING PROTEIN"/>
    <property type="match status" value="1"/>
</dbReference>
<organism evidence="2 3">
    <name type="scientific">Penicillium olsonii</name>
    <dbReference type="NCBI Taxonomy" id="99116"/>
    <lineage>
        <taxon>Eukaryota</taxon>
        <taxon>Fungi</taxon>
        <taxon>Dikarya</taxon>
        <taxon>Ascomycota</taxon>
        <taxon>Pezizomycotina</taxon>
        <taxon>Eurotiomycetes</taxon>
        <taxon>Eurotiomycetidae</taxon>
        <taxon>Eurotiales</taxon>
        <taxon>Aspergillaceae</taxon>
        <taxon>Penicillium</taxon>
    </lineage>
</organism>
<dbReference type="PANTHER" id="PTHR48079">
    <property type="entry name" value="PROTEIN YEEZ"/>
    <property type="match status" value="1"/>
</dbReference>
<name>A0A9W4HBR3_PENOL</name>
<dbReference type="InterPro" id="IPR051783">
    <property type="entry name" value="NAD(P)-dependent_oxidoreduct"/>
</dbReference>
<dbReference type="Gene3D" id="3.40.50.720">
    <property type="entry name" value="NAD(P)-binding Rossmann-like Domain"/>
    <property type="match status" value="1"/>
</dbReference>
<keyword evidence="3" id="KW-1185">Reference proteome</keyword>
<dbReference type="OrthoDB" id="2130169at2759"/>
<gene>
    <name evidence="2" type="ORF">POLS_LOCUS727</name>
</gene>
<dbReference type="InterPro" id="IPR016040">
    <property type="entry name" value="NAD(P)-bd_dom"/>
</dbReference>
<dbReference type="GO" id="GO:0004029">
    <property type="term" value="F:aldehyde dehydrogenase (NAD+) activity"/>
    <property type="evidence" value="ECO:0007669"/>
    <property type="project" value="TreeGrafter"/>
</dbReference>
<dbReference type="AlphaFoldDB" id="A0A9W4HBR3"/>
<reference evidence="2" key="1">
    <citation type="submission" date="2021-07" db="EMBL/GenBank/DDBJ databases">
        <authorList>
            <person name="Branca A.L. A."/>
        </authorList>
    </citation>
    <scope>NUCLEOTIDE SEQUENCE</scope>
</reference>
<accession>A0A9W4HBR3</accession>
<comment type="caution">
    <text evidence="2">The sequence shown here is derived from an EMBL/GenBank/DDBJ whole genome shotgun (WGS) entry which is preliminary data.</text>
</comment>